<dbReference type="Pfam" id="PF01256">
    <property type="entry name" value="Carb_kinase"/>
    <property type="match status" value="1"/>
</dbReference>
<name>A0ABU6IH53_9ACTN</name>
<feature type="binding site" evidence="6">
    <location>
        <position position="234"/>
    </location>
    <ligand>
        <name>(6S)-NADPHX</name>
        <dbReference type="ChEBI" id="CHEBI:64076"/>
    </ligand>
</feature>
<organism evidence="8 9">
    <name type="scientific">Adlercreutzia wanghongyangiae</name>
    <dbReference type="NCBI Taxonomy" id="3111451"/>
    <lineage>
        <taxon>Bacteria</taxon>
        <taxon>Bacillati</taxon>
        <taxon>Actinomycetota</taxon>
        <taxon>Coriobacteriia</taxon>
        <taxon>Eggerthellales</taxon>
        <taxon>Eggerthellaceae</taxon>
        <taxon>Adlercreutzia</taxon>
    </lineage>
</organism>
<feature type="binding site" evidence="6">
    <location>
        <position position="109"/>
    </location>
    <ligand>
        <name>(6S)-NADPHX</name>
        <dbReference type="ChEBI" id="CHEBI:64076"/>
    </ligand>
</feature>
<evidence type="ECO:0000256" key="6">
    <source>
        <dbReference type="HAMAP-Rule" id="MF_01965"/>
    </source>
</evidence>
<keyword evidence="5 6" id="KW-0456">Lyase</keyword>
<keyword evidence="1 6" id="KW-0547">Nucleotide-binding</keyword>
<comment type="catalytic activity">
    <reaction evidence="6">
        <text>(6S)-NADPHX + ADP = AMP + phosphate + NADPH + H(+)</text>
        <dbReference type="Rhea" id="RHEA:32235"/>
        <dbReference type="ChEBI" id="CHEBI:15378"/>
        <dbReference type="ChEBI" id="CHEBI:43474"/>
        <dbReference type="ChEBI" id="CHEBI:57783"/>
        <dbReference type="ChEBI" id="CHEBI:64076"/>
        <dbReference type="ChEBI" id="CHEBI:456215"/>
        <dbReference type="ChEBI" id="CHEBI:456216"/>
        <dbReference type="EC" id="4.2.1.136"/>
    </reaction>
</comment>
<dbReference type="PANTHER" id="PTHR12592:SF0">
    <property type="entry name" value="ATP-DEPENDENT (S)-NAD(P)H-HYDRATE DEHYDRATASE"/>
    <property type="match status" value="1"/>
</dbReference>
<proteinExistence type="inferred from homology"/>
<feature type="binding site" evidence="6">
    <location>
        <position position="45"/>
    </location>
    <ligand>
        <name>(6S)-NADPHX</name>
        <dbReference type="ChEBI" id="CHEBI:64076"/>
    </ligand>
</feature>
<reference evidence="8 9" key="1">
    <citation type="submission" date="2024-01" db="EMBL/GenBank/DDBJ databases">
        <title>novel species in genus Adlercreutzia.</title>
        <authorList>
            <person name="Liu X."/>
        </authorList>
    </citation>
    <scope>NUCLEOTIDE SEQUENCE [LARGE SCALE GENOMIC DNA]</scope>
    <source>
        <strain evidence="8 9">R7</strain>
    </source>
</reference>
<evidence type="ECO:0000259" key="7">
    <source>
        <dbReference type="PROSITE" id="PS51383"/>
    </source>
</evidence>
<keyword evidence="3 6" id="KW-0521">NADP</keyword>
<evidence type="ECO:0000256" key="2">
    <source>
        <dbReference type="ARBA" id="ARBA00022840"/>
    </source>
</evidence>
<dbReference type="EC" id="4.2.1.136" evidence="6"/>
<evidence type="ECO:0000256" key="5">
    <source>
        <dbReference type="ARBA" id="ARBA00023239"/>
    </source>
</evidence>
<dbReference type="InterPro" id="IPR029056">
    <property type="entry name" value="Ribokinase-like"/>
</dbReference>
<feature type="domain" description="YjeF C-terminal" evidence="7">
    <location>
        <begin position="10"/>
        <end position="293"/>
    </location>
</feature>
<comment type="function">
    <text evidence="6">Catalyzes the dehydration of the S-form of NAD(P)HX at the expense of ADP, which is converted to AMP. Together with NAD(P)HX epimerase, which catalyzes the epimerization of the S- and R-forms, the enzyme allows the repair of both epimers of NAD(P)HX, a damaged form of NAD(P)H that is a result of enzymatic or heat-dependent hydration.</text>
</comment>
<feature type="binding site" evidence="6">
    <location>
        <position position="167"/>
    </location>
    <ligand>
        <name>(6S)-NADPHX</name>
        <dbReference type="ChEBI" id="CHEBI:64076"/>
    </ligand>
</feature>
<dbReference type="PANTHER" id="PTHR12592">
    <property type="entry name" value="ATP-DEPENDENT (S)-NAD(P)H-HYDRATE DEHYDRATASE FAMILY MEMBER"/>
    <property type="match status" value="1"/>
</dbReference>
<gene>
    <name evidence="6" type="primary">nnrD</name>
    <name evidence="8" type="ORF">VIN30_04725</name>
</gene>
<comment type="subunit">
    <text evidence="6">Homotetramer.</text>
</comment>
<dbReference type="PROSITE" id="PS01050">
    <property type="entry name" value="YJEF_C_2"/>
    <property type="match status" value="1"/>
</dbReference>
<evidence type="ECO:0000256" key="1">
    <source>
        <dbReference type="ARBA" id="ARBA00022741"/>
    </source>
</evidence>
<dbReference type="Proteomes" id="UP001349994">
    <property type="component" value="Unassembled WGS sequence"/>
</dbReference>
<accession>A0ABU6IH53</accession>
<dbReference type="NCBIfam" id="TIGR00196">
    <property type="entry name" value="yjeF_cterm"/>
    <property type="match status" value="1"/>
</dbReference>
<keyword evidence="9" id="KW-1185">Reference proteome</keyword>
<dbReference type="SUPFAM" id="SSF53613">
    <property type="entry name" value="Ribokinase-like"/>
    <property type="match status" value="1"/>
</dbReference>
<dbReference type="Gene3D" id="3.40.1190.20">
    <property type="match status" value="1"/>
</dbReference>
<comment type="caution">
    <text evidence="8">The sequence shown here is derived from an EMBL/GenBank/DDBJ whole genome shotgun (WGS) entry which is preliminary data.</text>
</comment>
<dbReference type="InterPro" id="IPR000631">
    <property type="entry name" value="CARKD"/>
</dbReference>
<evidence type="ECO:0000313" key="9">
    <source>
        <dbReference type="Proteomes" id="UP001349994"/>
    </source>
</evidence>
<comment type="catalytic activity">
    <reaction evidence="6">
        <text>(6S)-NADHX + ADP = AMP + phosphate + NADH + H(+)</text>
        <dbReference type="Rhea" id="RHEA:32223"/>
        <dbReference type="ChEBI" id="CHEBI:15378"/>
        <dbReference type="ChEBI" id="CHEBI:43474"/>
        <dbReference type="ChEBI" id="CHEBI:57945"/>
        <dbReference type="ChEBI" id="CHEBI:64074"/>
        <dbReference type="ChEBI" id="CHEBI:456215"/>
        <dbReference type="ChEBI" id="CHEBI:456216"/>
        <dbReference type="EC" id="4.2.1.136"/>
    </reaction>
</comment>
<protein>
    <recommendedName>
        <fullName evidence="6">ADP-dependent (S)-NAD(P)H-hydrate dehydratase</fullName>
        <ecNumber evidence="6">4.2.1.136</ecNumber>
    </recommendedName>
    <alternativeName>
        <fullName evidence="6">ADP-dependent NAD(P)HX dehydratase</fullName>
    </alternativeName>
</protein>
<feature type="binding site" evidence="6">
    <location>
        <position position="233"/>
    </location>
    <ligand>
        <name>AMP</name>
        <dbReference type="ChEBI" id="CHEBI:456215"/>
    </ligand>
</feature>
<evidence type="ECO:0000256" key="4">
    <source>
        <dbReference type="ARBA" id="ARBA00023027"/>
    </source>
</evidence>
<comment type="similarity">
    <text evidence="6">Belongs to the NnrD/CARKD family.</text>
</comment>
<keyword evidence="4 6" id="KW-0520">NAD</keyword>
<evidence type="ECO:0000256" key="3">
    <source>
        <dbReference type="ARBA" id="ARBA00022857"/>
    </source>
</evidence>
<evidence type="ECO:0000313" key="8">
    <source>
        <dbReference type="EMBL" id="MEC4175747.1"/>
    </source>
</evidence>
<sequence length="296" mass="29763">MTASATPARTDAQLAALLPHPAADANKYTRGKLYLVAGAAPYPGAARLAGTAAERTGAGYVELFCAGKSLLAVRCSSPSLVTRDWRTWHPARLEPPREGHPWACVIGCGFDASPALMELLAETVRAFPAPLLVDGGALGLLAGETGLRLAAERAASSEAAPLVLTPHGGEAARLARAAGVSDTLDAPDLAGALARAYHALCVLKGPRTFIADASGAVELMDRGTPALAKAGTGDVLAGIIGALLAQGLAPRDAAALGCALHAEAGRAAADALTDICTTTEDVIAFLPAAVRAIAGA</sequence>
<feature type="binding site" evidence="6">
    <location>
        <begin position="204"/>
        <end position="208"/>
    </location>
    <ligand>
        <name>AMP</name>
        <dbReference type="ChEBI" id="CHEBI:456215"/>
    </ligand>
</feature>
<keyword evidence="2 6" id="KW-0067">ATP-binding</keyword>
<dbReference type="InterPro" id="IPR017953">
    <property type="entry name" value="Carbohydrate_kinase_pred_CS"/>
</dbReference>
<comment type="cofactor">
    <cofactor evidence="6">
        <name>Mg(2+)</name>
        <dbReference type="ChEBI" id="CHEBI:18420"/>
    </cofactor>
</comment>
<dbReference type="HAMAP" id="MF_01965">
    <property type="entry name" value="NADHX_dehydratase"/>
    <property type="match status" value="1"/>
</dbReference>
<dbReference type="RefSeq" id="WP_338209698.1">
    <property type="nucleotide sequence ID" value="NZ_JAYMFF010000007.1"/>
</dbReference>
<dbReference type="PROSITE" id="PS51383">
    <property type="entry name" value="YJEF_C_3"/>
    <property type="match status" value="1"/>
</dbReference>
<dbReference type="CDD" id="cd01171">
    <property type="entry name" value="YXKO-related"/>
    <property type="match status" value="1"/>
</dbReference>
<dbReference type="EMBL" id="JAYMFF010000007">
    <property type="protein sequence ID" value="MEC4175747.1"/>
    <property type="molecule type" value="Genomic_DNA"/>
</dbReference>